<keyword evidence="3" id="KW-1185">Reference proteome</keyword>
<protein>
    <submittedName>
        <fullName evidence="2">Heterokaryon incompatibility protein-domain-containing protein</fullName>
    </submittedName>
</protein>
<comment type="caution">
    <text evidence="2">The sequence shown here is derived from an EMBL/GenBank/DDBJ whole genome shotgun (WGS) entry which is preliminary data.</text>
</comment>
<dbReference type="AlphaFoldDB" id="A0A9P9EEP0"/>
<feature type="non-terminal residue" evidence="2">
    <location>
        <position position="298"/>
    </location>
</feature>
<evidence type="ECO:0000313" key="3">
    <source>
        <dbReference type="Proteomes" id="UP000700596"/>
    </source>
</evidence>
<sequence>MDTPIHTYAPLPSEFHIRILVLEPAPTSTAPLHGTFELARLTEIEGTYEAISYTWGKPIMSQSLYCDDKTQIRITQSLDDALRRVRFTGHRRRLWADAVCIDQSNTKDKGVQIPRMKKIFRSAKKVLAWLGPGGNGEEEAINLLVPADVPGQSAESDDPQLSEDETKFASHTVQQDAASVQKLVELPFFSRMWIIQEIVFNMDVLLLCGDAEISWQRFRTGLSIYKFCFPITTTLLERLDAIAVVSSLWEINNMVDLPLASDVHHLEVSSDKGIIDLLTKFASYECTDPRDRIFALYS</sequence>
<dbReference type="Pfam" id="PF06985">
    <property type="entry name" value="HET"/>
    <property type="match status" value="1"/>
</dbReference>
<evidence type="ECO:0000313" key="2">
    <source>
        <dbReference type="EMBL" id="KAH7138054.1"/>
    </source>
</evidence>
<name>A0A9P9EEP0_9PLEO</name>
<accession>A0A9P9EEP0</accession>
<gene>
    <name evidence="2" type="ORF">B0J11DRAFT_423638</name>
</gene>
<proteinExistence type="predicted"/>
<dbReference type="PANTHER" id="PTHR24148">
    <property type="entry name" value="ANKYRIN REPEAT DOMAIN-CONTAINING PROTEIN 39 HOMOLOG-RELATED"/>
    <property type="match status" value="1"/>
</dbReference>
<feature type="domain" description="Heterokaryon incompatibility" evidence="1">
    <location>
        <begin position="48"/>
        <end position="197"/>
    </location>
</feature>
<organism evidence="2 3">
    <name type="scientific">Dendryphion nanum</name>
    <dbReference type="NCBI Taxonomy" id="256645"/>
    <lineage>
        <taxon>Eukaryota</taxon>
        <taxon>Fungi</taxon>
        <taxon>Dikarya</taxon>
        <taxon>Ascomycota</taxon>
        <taxon>Pezizomycotina</taxon>
        <taxon>Dothideomycetes</taxon>
        <taxon>Pleosporomycetidae</taxon>
        <taxon>Pleosporales</taxon>
        <taxon>Torulaceae</taxon>
        <taxon>Dendryphion</taxon>
    </lineage>
</organism>
<dbReference type="InterPro" id="IPR010730">
    <property type="entry name" value="HET"/>
</dbReference>
<dbReference type="PANTHER" id="PTHR24148:SF80">
    <property type="entry name" value="HETEROKARYON INCOMPATIBILITY DOMAIN-CONTAINING PROTEIN"/>
    <property type="match status" value="1"/>
</dbReference>
<evidence type="ECO:0000259" key="1">
    <source>
        <dbReference type="Pfam" id="PF06985"/>
    </source>
</evidence>
<dbReference type="InterPro" id="IPR052895">
    <property type="entry name" value="HetReg/Transcr_Mod"/>
</dbReference>
<reference evidence="2" key="1">
    <citation type="journal article" date="2021" name="Nat. Commun.">
        <title>Genetic determinants of endophytism in the Arabidopsis root mycobiome.</title>
        <authorList>
            <person name="Mesny F."/>
            <person name="Miyauchi S."/>
            <person name="Thiergart T."/>
            <person name="Pickel B."/>
            <person name="Atanasova L."/>
            <person name="Karlsson M."/>
            <person name="Huettel B."/>
            <person name="Barry K.W."/>
            <person name="Haridas S."/>
            <person name="Chen C."/>
            <person name="Bauer D."/>
            <person name="Andreopoulos W."/>
            <person name="Pangilinan J."/>
            <person name="LaButti K."/>
            <person name="Riley R."/>
            <person name="Lipzen A."/>
            <person name="Clum A."/>
            <person name="Drula E."/>
            <person name="Henrissat B."/>
            <person name="Kohler A."/>
            <person name="Grigoriev I.V."/>
            <person name="Martin F.M."/>
            <person name="Hacquard S."/>
        </authorList>
    </citation>
    <scope>NUCLEOTIDE SEQUENCE</scope>
    <source>
        <strain evidence="2">MPI-CAGE-CH-0243</strain>
    </source>
</reference>
<dbReference type="EMBL" id="JAGMWT010000001">
    <property type="protein sequence ID" value="KAH7138054.1"/>
    <property type="molecule type" value="Genomic_DNA"/>
</dbReference>
<dbReference type="OrthoDB" id="2157530at2759"/>
<dbReference type="Proteomes" id="UP000700596">
    <property type="component" value="Unassembled WGS sequence"/>
</dbReference>